<reference evidence="3" key="1">
    <citation type="submission" date="2015-01" db="EMBL/GenBank/DDBJ databases">
        <authorList>
            <person name="Aksoy S."/>
            <person name="Warren W."/>
            <person name="Wilson R.K."/>
        </authorList>
    </citation>
    <scope>NUCLEOTIDE SEQUENCE [LARGE SCALE GENOMIC DNA]</scope>
    <source>
        <strain evidence="3">IAEA</strain>
    </source>
</reference>
<dbReference type="EnsemblMetazoa" id="GPPI007938-RA">
    <property type="protein sequence ID" value="GPPI007938-PA"/>
    <property type="gene ID" value="GPPI007938"/>
</dbReference>
<feature type="compositionally biased region" description="Basic and acidic residues" evidence="1">
    <location>
        <begin position="359"/>
        <end position="368"/>
    </location>
</feature>
<dbReference type="AlphaFoldDB" id="A0A1B0ATE8"/>
<dbReference type="EMBL" id="JXJN01003286">
    <property type="status" value="NOT_ANNOTATED_CDS"/>
    <property type="molecule type" value="Genomic_DNA"/>
</dbReference>
<accession>A0A1B0ATE8</accession>
<sequence length="386" mass="44039">MVCLVGAEVTATVGLVADVRRVLLSGPILRKTFCASINLGFSFVTKVVGSVVLSVAILVAVVVDSTLSVTLGLVRNRSSSLRFSSNFSNCKFPGLKNFDFAFLQNFCLTYLIMVDHILGIDWGAYKNLRITDIHEKMRPQVRSYMMEGCRNHRLFELLKVGEDPGVEEDMLRIINHILENDCSIMVTDDQNAIRAVALVKCMTAEARSWTALRLIVRSTYVSDFLELLNTTLQSGINLHPDDSNKDSLHFFSYRVDENLLPDKCFMRRFHNAICEVARHMKMPRITYVALLQADRDFVTENDFIQIVTTIYSMFMLRNRRPFDRMRDTNEMFAALYIKDVPPLIHFDSFQVRHPHLATKEAPKKKIAEKMQSIQKPGPSEADEDKN</sequence>
<evidence type="ECO:0000256" key="1">
    <source>
        <dbReference type="SAM" id="MobiDB-lite"/>
    </source>
</evidence>
<name>A0A1B0ATE8_9MUSC</name>
<evidence type="ECO:0000313" key="2">
    <source>
        <dbReference type="EnsemblMetazoa" id="GPPI007938-PA"/>
    </source>
</evidence>
<organism evidence="2 3">
    <name type="scientific">Glossina palpalis gambiensis</name>
    <dbReference type="NCBI Taxonomy" id="67801"/>
    <lineage>
        <taxon>Eukaryota</taxon>
        <taxon>Metazoa</taxon>
        <taxon>Ecdysozoa</taxon>
        <taxon>Arthropoda</taxon>
        <taxon>Hexapoda</taxon>
        <taxon>Insecta</taxon>
        <taxon>Pterygota</taxon>
        <taxon>Neoptera</taxon>
        <taxon>Endopterygota</taxon>
        <taxon>Diptera</taxon>
        <taxon>Brachycera</taxon>
        <taxon>Muscomorpha</taxon>
        <taxon>Hippoboscoidea</taxon>
        <taxon>Glossinidae</taxon>
        <taxon>Glossina</taxon>
    </lineage>
</organism>
<dbReference type="Gene3D" id="3.40.630.30">
    <property type="match status" value="1"/>
</dbReference>
<keyword evidence="3" id="KW-1185">Reference proteome</keyword>
<proteinExistence type="predicted"/>
<dbReference type="EMBL" id="JXJN01003287">
    <property type="status" value="NOT_ANNOTATED_CDS"/>
    <property type="molecule type" value="Genomic_DNA"/>
</dbReference>
<evidence type="ECO:0000313" key="3">
    <source>
        <dbReference type="Proteomes" id="UP000092460"/>
    </source>
</evidence>
<protein>
    <submittedName>
        <fullName evidence="2">Uncharacterized protein</fullName>
    </submittedName>
</protein>
<dbReference type="VEuPathDB" id="VectorBase:GPPI007938"/>
<dbReference type="Proteomes" id="UP000092460">
    <property type="component" value="Unassembled WGS sequence"/>
</dbReference>
<reference evidence="2" key="2">
    <citation type="submission" date="2020-05" db="UniProtKB">
        <authorList>
            <consortium name="EnsemblMetazoa"/>
        </authorList>
    </citation>
    <scope>IDENTIFICATION</scope>
    <source>
        <strain evidence="2">IAEA</strain>
    </source>
</reference>
<feature type="region of interest" description="Disordered" evidence="1">
    <location>
        <begin position="359"/>
        <end position="386"/>
    </location>
</feature>